<dbReference type="EMBL" id="JOKG01000002">
    <property type="protein sequence ID" value="KEQ14445.1"/>
    <property type="molecule type" value="Genomic_DNA"/>
</dbReference>
<sequence length="143" mass="15127">MIKNLQGFTLIELMIVVAIIGILLAVATPSYQQYVIEGRRSDAHTALASAAAAQERIYAYSYAYSMDTNDLGGTASINGFYTISVSTPEGSPPPAAPQQFTLRAVPASGSAQTMDTNCQALTLNHLGERASFDASGNATTDCW</sequence>
<dbReference type="SUPFAM" id="SSF54523">
    <property type="entry name" value="Pili subunits"/>
    <property type="match status" value="1"/>
</dbReference>
<reference evidence="2 3" key="1">
    <citation type="submission" date="2014-06" db="EMBL/GenBank/DDBJ databases">
        <title>Whole Genome Sequences of Three Symbiotic Endozoicomonas Bacteria.</title>
        <authorList>
            <person name="Neave M.J."/>
            <person name="Apprill A."/>
            <person name="Voolstra C.R."/>
        </authorList>
    </citation>
    <scope>NUCLEOTIDE SEQUENCE [LARGE SCALE GENOMIC DNA]</scope>
    <source>
        <strain evidence="2 3">LMG 24815</strain>
    </source>
</reference>
<dbReference type="Proteomes" id="UP000028006">
    <property type="component" value="Unassembled WGS sequence"/>
</dbReference>
<keyword evidence="1" id="KW-0812">Transmembrane</keyword>
<keyword evidence="3" id="KW-1185">Reference proteome</keyword>
<evidence type="ECO:0000313" key="2">
    <source>
        <dbReference type="EMBL" id="KEQ14445.1"/>
    </source>
</evidence>
<evidence type="ECO:0000256" key="1">
    <source>
        <dbReference type="SAM" id="Phobius"/>
    </source>
</evidence>
<evidence type="ECO:0000313" key="3">
    <source>
        <dbReference type="Proteomes" id="UP000028006"/>
    </source>
</evidence>
<dbReference type="InterPro" id="IPR045584">
    <property type="entry name" value="Pilin-like"/>
</dbReference>
<proteinExistence type="predicted"/>
<accession>A0A081N7M2</accession>
<organism evidence="2 3">
    <name type="scientific">Endozoicomonas montiporae</name>
    <dbReference type="NCBI Taxonomy" id="1027273"/>
    <lineage>
        <taxon>Bacteria</taxon>
        <taxon>Pseudomonadati</taxon>
        <taxon>Pseudomonadota</taxon>
        <taxon>Gammaproteobacteria</taxon>
        <taxon>Oceanospirillales</taxon>
        <taxon>Endozoicomonadaceae</taxon>
        <taxon>Endozoicomonas</taxon>
    </lineage>
</organism>
<dbReference type="NCBIfam" id="TIGR02532">
    <property type="entry name" value="IV_pilin_GFxxxE"/>
    <property type="match status" value="1"/>
</dbReference>
<dbReference type="InterPro" id="IPR031982">
    <property type="entry name" value="PilE-like"/>
</dbReference>
<dbReference type="PANTHER" id="PTHR30093:SF47">
    <property type="entry name" value="TYPE IV PILUS NON-CORE MINOR PILIN PILE"/>
    <property type="match status" value="1"/>
</dbReference>
<dbReference type="eggNOG" id="COG4968">
    <property type="taxonomic scope" value="Bacteria"/>
</dbReference>
<name>A0A081N7M2_9GAMM</name>
<evidence type="ECO:0008006" key="4">
    <source>
        <dbReference type="Google" id="ProtNLM"/>
    </source>
</evidence>
<dbReference type="GO" id="GO:0043683">
    <property type="term" value="P:type IV pilus assembly"/>
    <property type="evidence" value="ECO:0007669"/>
    <property type="project" value="InterPro"/>
</dbReference>
<comment type="caution">
    <text evidence="2">The sequence shown here is derived from an EMBL/GenBank/DDBJ whole genome shotgun (WGS) entry which is preliminary data.</text>
</comment>
<protein>
    <recommendedName>
        <fullName evidence="4">Pilus assembly protein PilE</fullName>
    </recommendedName>
</protein>
<gene>
    <name evidence="2" type="ORF">GZ77_08750</name>
</gene>
<dbReference type="RefSeq" id="WP_034874300.1">
    <property type="nucleotide sequence ID" value="NZ_JOKG01000002.1"/>
</dbReference>
<dbReference type="InterPro" id="IPR012902">
    <property type="entry name" value="N_methyl_site"/>
</dbReference>
<dbReference type="PROSITE" id="PS00409">
    <property type="entry name" value="PROKAR_NTER_METHYL"/>
    <property type="match status" value="1"/>
</dbReference>
<dbReference type="Pfam" id="PF16732">
    <property type="entry name" value="ComP_DUS"/>
    <property type="match status" value="1"/>
</dbReference>
<dbReference type="AlphaFoldDB" id="A0A081N7M2"/>
<dbReference type="PANTHER" id="PTHR30093">
    <property type="entry name" value="GENERAL SECRETION PATHWAY PROTEIN G"/>
    <property type="match status" value="1"/>
</dbReference>
<dbReference type="Pfam" id="PF07963">
    <property type="entry name" value="N_methyl"/>
    <property type="match status" value="1"/>
</dbReference>
<keyword evidence="1" id="KW-0472">Membrane</keyword>
<dbReference type="Gene3D" id="3.30.700.10">
    <property type="entry name" value="Glycoprotein, Type 4 Pilin"/>
    <property type="match status" value="1"/>
</dbReference>
<keyword evidence="1" id="KW-1133">Transmembrane helix</keyword>
<feature type="transmembrane region" description="Helical" evidence="1">
    <location>
        <begin position="7"/>
        <end position="27"/>
    </location>
</feature>